<feature type="compositionally biased region" description="Polar residues" evidence="1">
    <location>
        <begin position="28"/>
        <end position="41"/>
    </location>
</feature>
<evidence type="ECO:0000256" key="1">
    <source>
        <dbReference type="SAM" id="MobiDB-lite"/>
    </source>
</evidence>
<feature type="region of interest" description="Disordered" evidence="1">
    <location>
        <begin position="50"/>
        <end position="77"/>
    </location>
</feature>
<name>A0A0P1B9X7_9BASI</name>
<evidence type="ECO:0000313" key="2">
    <source>
        <dbReference type="EMBL" id="CEH12453.1"/>
    </source>
</evidence>
<evidence type="ECO:0000313" key="3">
    <source>
        <dbReference type="Proteomes" id="UP000054845"/>
    </source>
</evidence>
<dbReference type="Proteomes" id="UP000054845">
    <property type="component" value="Unassembled WGS sequence"/>
</dbReference>
<proteinExistence type="predicted"/>
<dbReference type="EMBL" id="CCYA01000149">
    <property type="protein sequence ID" value="CEH12453.1"/>
    <property type="molecule type" value="Genomic_DNA"/>
</dbReference>
<organism evidence="2 3">
    <name type="scientific">Ceraceosorus bombacis</name>
    <dbReference type="NCBI Taxonomy" id="401625"/>
    <lineage>
        <taxon>Eukaryota</taxon>
        <taxon>Fungi</taxon>
        <taxon>Dikarya</taxon>
        <taxon>Basidiomycota</taxon>
        <taxon>Ustilaginomycotina</taxon>
        <taxon>Exobasidiomycetes</taxon>
        <taxon>Ceraceosorales</taxon>
        <taxon>Ceraceosoraceae</taxon>
        <taxon>Ceraceosorus</taxon>
    </lineage>
</organism>
<keyword evidence="3" id="KW-1185">Reference proteome</keyword>
<protein>
    <submittedName>
        <fullName evidence="2">Uncharacterized protein</fullName>
    </submittedName>
</protein>
<feature type="compositionally biased region" description="Basic and acidic residues" evidence="1">
    <location>
        <begin position="50"/>
        <end position="59"/>
    </location>
</feature>
<feature type="region of interest" description="Disordered" evidence="1">
    <location>
        <begin position="22"/>
        <end position="41"/>
    </location>
</feature>
<sequence length="101" mass="11419">MCCKRSRFVIARRTSRHEGAGWLRAKPSLSSGPTQGASLPRTVSLSNIFRRDGQNEEKGRRVRATRTPHSNRSEPFLSSDATKYHKIARLAPRPLLYRNSA</sequence>
<dbReference type="AlphaFoldDB" id="A0A0P1B9X7"/>
<reference evidence="2 3" key="1">
    <citation type="submission" date="2014-09" db="EMBL/GenBank/DDBJ databases">
        <authorList>
            <person name="Magalhaes I.L.F."/>
            <person name="Oliveira U."/>
            <person name="Santos F.R."/>
            <person name="Vidigal T.H.D.A."/>
            <person name="Brescovit A.D."/>
            <person name="Santos A.J."/>
        </authorList>
    </citation>
    <scope>NUCLEOTIDE SEQUENCE [LARGE SCALE GENOMIC DNA]</scope>
</reference>
<accession>A0A0P1B9X7</accession>